<dbReference type="EMBL" id="DUTP01000003">
    <property type="protein sequence ID" value="HHX99385.1"/>
    <property type="molecule type" value="Genomic_DNA"/>
</dbReference>
<gene>
    <name evidence="1" type="ORF">GX533_01740</name>
</gene>
<reference evidence="1 2" key="1">
    <citation type="journal article" date="2020" name="Biotechnol. Biofuels">
        <title>New insights from the biogas microbiome by comprehensive genome-resolved metagenomics of nearly 1600 species originating from multiple anaerobic digesters.</title>
        <authorList>
            <person name="Campanaro S."/>
            <person name="Treu L."/>
            <person name="Rodriguez-R L.M."/>
            <person name="Kovalovszki A."/>
            <person name="Ziels R.M."/>
            <person name="Maus I."/>
            <person name="Zhu X."/>
            <person name="Kougias P.G."/>
            <person name="Basile A."/>
            <person name="Luo G."/>
            <person name="Schluter A."/>
            <person name="Konstantinidis K.T."/>
            <person name="Angelidaki I."/>
        </authorList>
    </citation>
    <scope>NUCLEOTIDE SEQUENCE [LARGE SCALE GENOMIC DNA]</scope>
    <source>
        <strain evidence="1">AS05jafATM_89</strain>
    </source>
</reference>
<accession>A0A832QDX8</accession>
<name>A0A832QDX8_9BACT</name>
<proteinExistence type="predicted"/>
<dbReference type="AlphaFoldDB" id="A0A832QDX8"/>
<comment type="caution">
    <text evidence="1">The sequence shown here is derived from an EMBL/GenBank/DDBJ whole genome shotgun (WGS) entry which is preliminary data.</text>
</comment>
<dbReference type="Proteomes" id="UP000576550">
    <property type="component" value="Unassembled WGS sequence"/>
</dbReference>
<sequence length="171" mass="19489">MEKTEIEQKRRKSERINEIDQKISSTLVLLKTGTLKEDYHLIIDIRSQYLSLLIPRTLTKKHISRLSEIIYEGFQTFELNPSDLGTKIPLNSVLKTGEDIPLIDALDLGIETANRLEQEMFLITHEGEESFVIPTGLKGGVDRENTDSDTLILIDAIDKGLKVHRYLPESE</sequence>
<evidence type="ECO:0000313" key="1">
    <source>
        <dbReference type="EMBL" id="HHX99385.1"/>
    </source>
</evidence>
<protein>
    <submittedName>
        <fullName evidence="1">Uncharacterized protein</fullName>
    </submittedName>
</protein>
<organism evidence="1 2">
    <name type="scientific">Candidatus Dojkabacteria bacterium</name>
    <dbReference type="NCBI Taxonomy" id="2099670"/>
    <lineage>
        <taxon>Bacteria</taxon>
        <taxon>Candidatus Dojkabacteria</taxon>
    </lineage>
</organism>
<evidence type="ECO:0000313" key="2">
    <source>
        <dbReference type="Proteomes" id="UP000576550"/>
    </source>
</evidence>